<dbReference type="GO" id="GO:0003964">
    <property type="term" value="F:RNA-directed DNA polymerase activity"/>
    <property type="evidence" value="ECO:0007669"/>
    <property type="project" value="UniProtKB-KW"/>
</dbReference>
<reference evidence="2" key="1">
    <citation type="journal article" date="2019" name="Curr. Biol.">
        <title>Genome Sequence of Striga asiatica Provides Insight into the Evolution of Plant Parasitism.</title>
        <authorList>
            <person name="Yoshida S."/>
            <person name="Kim S."/>
            <person name="Wafula E.K."/>
            <person name="Tanskanen J."/>
            <person name="Kim Y.M."/>
            <person name="Honaas L."/>
            <person name="Yang Z."/>
            <person name="Spallek T."/>
            <person name="Conn C.E."/>
            <person name="Ichihashi Y."/>
            <person name="Cheong K."/>
            <person name="Cui S."/>
            <person name="Der J.P."/>
            <person name="Gundlach H."/>
            <person name="Jiao Y."/>
            <person name="Hori C."/>
            <person name="Ishida J.K."/>
            <person name="Kasahara H."/>
            <person name="Kiba T."/>
            <person name="Kim M.S."/>
            <person name="Koo N."/>
            <person name="Laohavisit A."/>
            <person name="Lee Y.H."/>
            <person name="Lumba S."/>
            <person name="McCourt P."/>
            <person name="Mortimer J.C."/>
            <person name="Mutuku J.M."/>
            <person name="Nomura T."/>
            <person name="Sasaki-Sekimoto Y."/>
            <person name="Seto Y."/>
            <person name="Wang Y."/>
            <person name="Wakatake T."/>
            <person name="Sakakibara H."/>
            <person name="Demura T."/>
            <person name="Yamaguchi S."/>
            <person name="Yoneyama K."/>
            <person name="Manabe R.I."/>
            <person name="Nelson D.C."/>
            <person name="Schulman A.H."/>
            <person name="Timko M.P."/>
            <person name="dePamphilis C.W."/>
            <person name="Choi D."/>
            <person name="Shirasu K."/>
        </authorList>
    </citation>
    <scope>NUCLEOTIDE SEQUENCE [LARGE SCALE GENOMIC DNA]</scope>
    <source>
        <strain evidence="2">cv. UVA1</strain>
    </source>
</reference>
<name>A0A5A7NXE6_STRAF</name>
<dbReference type="OrthoDB" id="913896at2759"/>
<accession>A0A5A7NXE6</accession>
<keyword evidence="1" id="KW-0695">RNA-directed DNA polymerase</keyword>
<organism evidence="1 2">
    <name type="scientific">Striga asiatica</name>
    <name type="common">Asiatic witchweed</name>
    <name type="synonym">Buchnera asiatica</name>
    <dbReference type="NCBI Taxonomy" id="4170"/>
    <lineage>
        <taxon>Eukaryota</taxon>
        <taxon>Viridiplantae</taxon>
        <taxon>Streptophyta</taxon>
        <taxon>Embryophyta</taxon>
        <taxon>Tracheophyta</taxon>
        <taxon>Spermatophyta</taxon>
        <taxon>Magnoliopsida</taxon>
        <taxon>eudicotyledons</taxon>
        <taxon>Gunneridae</taxon>
        <taxon>Pentapetalae</taxon>
        <taxon>asterids</taxon>
        <taxon>lamiids</taxon>
        <taxon>Lamiales</taxon>
        <taxon>Orobanchaceae</taxon>
        <taxon>Buchnereae</taxon>
        <taxon>Striga</taxon>
    </lineage>
</organism>
<dbReference type="EMBL" id="BKCP01000002">
    <property type="protein sequence ID" value="GER25196.1"/>
    <property type="molecule type" value="Genomic_DNA"/>
</dbReference>
<dbReference type="AlphaFoldDB" id="A0A5A7NXE6"/>
<protein>
    <submittedName>
        <fullName evidence="1">RNA-directed DNA polymerase</fullName>
    </submittedName>
</protein>
<keyword evidence="1" id="KW-0548">Nucleotidyltransferase</keyword>
<dbReference type="Proteomes" id="UP000325081">
    <property type="component" value="Unassembled WGS sequence"/>
</dbReference>
<gene>
    <name evidence="1" type="ORF">STAS_00764</name>
</gene>
<keyword evidence="2" id="KW-1185">Reference proteome</keyword>
<proteinExistence type="predicted"/>
<evidence type="ECO:0000313" key="2">
    <source>
        <dbReference type="Proteomes" id="UP000325081"/>
    </source>
</evidence>
<comment type="caution">
    <text evidence="1">The sequence shown here is derived from an EMBL/GenBank/DDBJ whole genome shotgun (WGS) entry which is preliminary data.</text>
</comment>
<sequence length="109" mass="12739">MSCFVIPVSICKEICQLISKFWWRKGGDKEKGMHWLSWDKLAMPKLEGGASWLWSSWASYLPDLQKHIKITIRNGKSTRLNDPNWVPGLNRGSPELKVGWWYVLGWKSY</sequence>
<evidence type="ECO:0000313" key="1">
    <source>
        <dbReference type="EMBL" id="GER25196.1"/>
    </source>
</evidence>
<keyword evidence="1" id="KW-0808">Transferase</keyword>